<keyword evidence="2" id="KW-1185">Reference proteome</keyword>
<protein>
    <submittedName>
        <fullName evidence="1">Uncharacterized protein</fullName>
    </submittedName>
</protein>
<dbReference type="AlphaFoldDB" id="A0A2T6KLP3"/>
<sequence>MGFGRQQTLCHRHLGEILLDLFGHIPGSCRELGKVIMYHDVLSWEFWAFFDVGLKYPSTTIGARAMTYEGCPKCSTRITSDRSVLQTRDFFARKTF</sequence>
<dbReference type="Proteomes" id="UP000244523">
    <property type="component" value="Unassembled WGS sequence"/>
</dbReference>
<evidence type="ECO:0000313" key="2">
    <source>
        <dbReference type="Proteomes" id="UP000244523"/>
    </source>
</evidence>
<comment type="caution">
    <text evidence="1">The sequence shown here is derived from an EMBL/GenBank/DDBJ whole genome shotgun (WGS) entry which is preliminary data.</text>
</comment>
<accession>A0A2T6KLP3</accession>
<reference evidence="1 2" key="1">
    <citation type="submission" date="2018-04" db="EMBL/GenBank/DDBJ databases">
        <title>Genomic Encyclopedia of Archaeal and Bacterial Type Strains, Phase II (KMG-II): from individual species to whole genera.</title>
        <authorList>
            <person name="Goeker M."/>
        </authorList>
    </citation>
    <scope>NUCLEOTIDE SEQUENCE [LARGE SCALE GENOMIC DNA]</scope>
    <source>
        <strain evidence="1 2">DSM 29955</strain>
    </source>
</reference>
<evidence type="ECO:0000313" key="1">
    <source>
        <dbReference type="EMBL" id="PUB17077.1"/>
    </source>
</evidence>
<proteinExistence type="predicted"/>
<name>A0A2T6KLP3_9RHOB</name>
<dbReference type="EMBL" id="QBUD01000002">
    <property type="protein sequence ID" value="PUB17077.1"/>
    <property type="molecule type" value="Genomic_DNA"/>
</dbReference>
<gene>
    <name evidence="1" type="ORF">C8N45_10287</name>
</gene>
<organism evidence="1 2">
    <name type="scientific">Yoonia sediminilitoris</name>
    <dbReference type="NCBI Taxonomy" id="1286148"/>
    <lineage>
        <taxon>Bacteria</taxon>
        <taxon>Pseudomonadati</taxon>
        <taxon>Pseudomonadota</taxon>
        <taxon>Alphaproteobacteria</taxon>
        <taxon>Rhodobacterales</taxon>
        <taxon>Paracoccaceae</taxon>
        <taxon>Yoonia</taxon>
    </lineage>
</organism>